<accession>A0ACB8WJW2</accession>
<dbReference type="EMBL" id="CM041540">
    <property type="protein sequence ID" value="KAI3366968.1"/>
    <property type="molecule type" value="Genomic_DNA"/>
</dbReference>
<feature type="non-terminal residue" evidence="1">
    <location>
        <position position="1"/>
    </location>
</feature>
<evidence type="ECO:0000313" key="2">
    <source>
        <dbReference type="Proteomes" id="UP000831701"/>
    </source>
</evidence>
<sequence length="227" mass="25796">IQSGSHIRPRTSFGNRTSNRPAGVLRDDTMVATARAVVWLTLWLCVCQIRGSHIPPKMNRTIHNLLQHYRITSKERFLGGPVFSREALDGKVEAKMVFMGGVLETYEKLIGHMLKQLPTPSPQTAGSAVTSTGGNAEAGAGGDVREELTYILGNIQELRKHHYKEQDKILQELRRLKHIQVDNAVIQSKALWELPWLYQEASSLPSTQERRRRRRRQTLRSKARLRA</sequence>
<organism evidence="1 2">
    <name type="scientific">Scortum barcoo</name>
    <name type="common">barcoo grunter</name>
    <dbReference type="NCBI Taxonomy" id="214431"/>
    <lineage>
        <taxon>Eukaryota</taxon>
        <taxon>Metazoa</taxon>
        <taxon>Chordata</taxon>
        <taxon>Craniata</taxon>
        <taxon>Vertebrata</taxon>
        <taxon>Euteleostomi</taxon>
        <taxon>Actinopterygii</taxon>
        <taxon>Neopterygii</taxon>
        <taxon>Teleostei</taxon>
        <taxon>Neoteleostei</taxon>
        <taxon>Acanthomorphata</taxon>
        <taxon>Eupercaria</taxon>
        <taxon>Centrarchiformes</taxon>
        <taxon>Terapontoidei</taxon>
        <taxon>Terapontidae</taxon>
        <taxon>Scortum</taxon>
    </lineage>
</organism>
<comment type="caution">
    <text evidence="1">The sequence shown here is derived from an EMBL/GenBank/DDBJ whole genome shotgun (WGS) entry which is preliminary data.</text>
</comment>
<protein>
    <submittedName>
        <fullName evidence="1">Uncharacterized protein</fullName>
    </submittedName>
</protein>
<dbReference type="Proteomes" id="UP000831701">
    <property type="component" value="Chromosome 10"/>
</dbReference>
<name>A0ACB8WJW2_9TELE</name>
<reference evidence="1" key="1">
    <citation type="submission" date="2022-04" db="EMBL/GenBank/DDBJ databases">
        <title>Jade perch genome.</title>
        <authorList>
            <person name="Chao B."/>
        </authorList>
    </citation>
    <scope>NUCLEOTIDE SEQUENCE</scope>
    <source>
        <strain evidence="1">CB-2022</strain>
    </source>
</reference>
<proteinExistence type="predicted"/>
<evidence type="ECO:0000313" key="1">
    <source>
        <dbReference type="EMBL" id="KAI3366968.1"/>
    </source>
</evidence>
<gene>
    <name evidence="1" type="ORF">L3Q82_009249</name>
</gene>
<keyword evidence="2" id="KW-1185">Reference proteome</keyword>